<feature type="region of interest" description="Disordered" evidence="1">
    <location>
        <begin position="98"/>
        <end position="226"/>
    </location>
</feature>
<dbReference type="Proteomes" id="UP000799324">
    <property type="component" value="Unassembled WGS sequence"/>
</dbReference>
<feature type="transmembrane region" description="Helical" evidence="2">
    <location>
        <begin position="259"/>
        <end position="281"/>
    </location>
</feature>
<evidence type="ECO:0000256" key="2">
    <source>
        <dbReference type="SAM" id="Phobius"/>
    </source>
</evidence>
<organism evidence="3 4">
    <name type="scientific">Lophiostoma macrostomum CBS 122681</name>
    <dbReference type="NCBI Taxonomy" id="1314788"/>
    <lineage>
        <taxon>Eukaryota</taxon>
        <taxon>Fungi</taxon>
        <taxon>Dikarya</taxon>
        <taxon>Ascomycota</taxon>
        <taxon>Pezizomycotina</taxon>
        <taxon>Dothideomycetes</taxon>
        <taxon>Pleosporomycetidae</taxon>
        <taxon>Pleosporales</taxon>
        <taxon>Lophiostomataceae</taxon>
        <taxon>Lophiostoma</taxon>
    </lineage>
</organism>
<proteinExistence type="predicted"/>
<keyword evidence="2" id="KW-0812">Transmembrane</keyword>
<evidence type="ECO:0000313" key="3">
    <source>
        <dbReference type="EMBL" id="KAF2658545.1"/>
    </source>
</evidence>
<keyword evidence="2" id="KW-1133">Transmembrane helix</keyword>
<dbReference type="EMBL" id="MU004314">
    <property type="protein sequence ID" value="KAF2658545.1"/>
    <property type="molecule type" value="Genomic_DNA"/>
</dbReference>
<sequence>MRAENPGPWRNKCSHCWAIWYNSTNNGKHMYPEGDDNLRIAQLDELEQSTKKLEDEVGRWAEDLRTNTAGSYDQTTIQRMREHIRVMGIHMRHERGLDEANSARSEVSDPSSTSSSSTSESSTKSSGSVHRPASDTWIYGKRSPDSRGSSLETVIHVPLVSDASNQSDRSTPGNSREFPLAGGSRLTSSESGQASTSDPASTPATLRASRCNAPSDPPSYNNIEPRSIPKAITRDSAPSKMKVETASQPPFANTVWPGYTAPLVLLLILLFILFFLEFLLVPLIEHIQCELLNGSFGLFDRAFDWCIIL</sequence>
<gene>
    <name evidence="3" type="ORF">K491DRAFT_259403</name>
</gene>
<feature type="compositionally biased region" description="Polar residues" evidence="1">
    <location>
        <begin position="185"/>
        <end position="204"/>
    </location>
</feature>
<reference evidence="3" key="1">
    <citation type="journal article" date="2020" name="Stud. Mycol.">
        <title>101 Dothideomycetes genomes: a test case for predicting lifestyles and emergence of pathogens.</title>
        <authorList>
            <person name="Haridas S."/>
            <person name="Albert R."/>
            <person name="Binder M."/>
            <person name="Bloem J."/>
            <person name="Labutti K."/>
            <person name="Salamov A."/>
            <person name="Andreopoulos B."/>
            <person name="Baker S."/>
            <person name="Barry K."/>
            <person name="Bills G."/>
            <person name="Bluhm B."/>
            <person name="Cannon C."/>
            <person name="Castanera R."/>
            <person name="Culley D."/>
            <person name="Daum C."/>
            <person name="Ezra D."/>
            <person name="Gonzalez J."/>
            <person name="Henrissat B."/>
            <person name="Kuo A."/>
            <person name="Liang C."/>
            <person name="Lipzen A."/>
            <person name="Lutzoni F."/>
            <person name="Magnuson J."/>
            <person name="Mondo S."/>
            <person name="Nolan M."/>
            <person name="Ohm R."/>
            <person name="Pangilinan J."/>
            <person name="Park H.-J."/>
            <person name="Ramirez L."/>
            <person name="Alfaro M."/>
            <person name="Sun H."/>
            <person name="Tritt A."/>
            <person name="Yoshinaga Y."/>
            <person name="Zwiers L.-H."/>
            <person name="Turgeon B."/>
            <person name="Goodwin S."/>
            <person name="Spatafora J."/>
            <person name="Crous P."/>
            <person name="Grigoriev I."/>
        </authorList>
    </citation>
    <scope>NUCLEOTIDE SEQUENCE</scope>
    <source>
        <strain evidence="3">CBS 122681</strain>
    </source>
</reference>
<dbReference type="AlphaFoldDB" id="A0A6A6TEX9"/>
<keyword evidence="4" id="KW-1185">Reference proteome</keyword>
<protein>
    <submittedName>
        <fullName evidence="3">Uncharacterized protein</fullName>
    </submittedName>
</protein>
<feature type="compositionally biased region" description="Polar residues" evidence="1">
    <location>
        <begin position="162"/>
        <end position="174"/>
    </location>
</feature>
<evidence type="ECO:0000313" key="4">
    <source>
        <dbReference type="Proteomes" id="UP000799324"/>
    </source>
</evidence>
<accession>A0A6A6TEX9</accession>
<evidence type="ECO:0000256" key="1">
    <source>
        <dbReference type="SAM" id="MobiDB-lite"/>
    </source>
</evidence>
<name>A0A6A6TEX9_9PLEO</name>
<feature type="compositionally biased region" description="Low complexity" evidence="1">
    <location>
        <begin position="108"/>
        <end position="128"/>
    </location>
</feature>
<keyword evidence="2" id="KW-0472">Membrane</keyword>